<accession>E3HC58</accession>
<keyword evidence="6" id="KW-0325">Glycoprotein</keyword>
<evidence type="ECO:0000313" key="10">
    <source>
        <dbReference type="Proteomes" id="UP000006875"/>
    </source>
</evidence>
<evidence type="ECO:0000313" key="9">
    <source>
        <dbReference type="EMBL" id="ADO83901.1"/>
    </source>
</evidence>
<dbReference type="PANTHER" id="PTHR15532:SF5">
    <property type="entry name" value="SULFOTRANSFERASE DOMAIN-CONTAINING PROTEIN"/>
    <property type="match status" value="1"/>
</dbReference>
<protein>
    <submittedName>
        <fullName evidence="9">Heparinase II/III family protein</fullName>
    </submittedName>
</protein>
<evidence type="ECO:0000256" key="5">
    <source>
        <dbReference type="ARBA" id="ARBA00023136"/>
    </source>
</evidence>
<dbReference type="EMBL" id="CP002282">
    <property type="protein sequence ID" value="ADO83901.1"/>
    <property type="molecule type" value="Genomic_DNA"/>
</dbReference>
<organism evidence="9 10">
    <name type="scientific">Ilyobacter polytropus (strain ATCC 51220 / DSM 2926 / LMG 16218 / CuHBu1)</name>
    <dbReference type="NCBI Taxonomy" id="572544"/>
    <lineage>
        <taxon>Bacteria</taxon>
        <taxon>Fusobacteriati</taxon>
        <taxon>Fusobacteriota</taxon>
        <taxon>Fusobacteriia</taxon>
        <taxon>Fusobacteriales</taxon>
        <taxon>Fusobacteriaceae</taxon>
        <taxon>Ilyobacter</taxon>
    </lineage>
</organism>
<evidence type="ECO:0000256" key="7">
    <source>
        <dbReference type="ARBA" id="ARBA00023235"/>
    </source>
</evidence>
<dbReference type="HOGENOM" id="CLU_025873_0_0_0"/>
<dbReference type="InterPro" id="IPR008929">
    <property type="entry name" value="Chondroitin_lyas"/>
</dbReference>
<dbReference type="AlphaFoldDB" id="E3HC58"/>
<dbReference type="SUPFAM" id="SSF48230">
    <property type="entry name" value="Chondroitin AC/alginate lyase"/>
    <property type="match status" value="1"/>
</dbReference>
<keyword evidence="2" id="KW-0812">Transmembrane</keyword>
<dbReference type="GO" id="GO:0016853">
    <property type="term" value="F:isomerase activity"/>
    <property type="evidence" value="ECO:0007669"/>
    <property type="project" value="UniProtKB-KW"/>
</dbReference>
<reference evidence="9 10" key="1">
    <citation type="journal article" date="2010" name="Stand. Genomic Sci.">
        <title>Complete genome sequence of Ilyobacter polytropus type strain (CuHbu1).</title>
        <authorList>
            <person name="Sikorski J."/>
            <person name="Chertkov O."/>
            <person name="Lapidus A."/>
            <person name="Nolan M."/>
            <person name="Lucas S."/>
            <person name="Del Rio T.G."/>
            <person name="Tice H."/>
            <person name="Cheng J.F."/>
            <person name="Tapia R."/>
            <person name="Han C."/>
            <person name="Goodwin L."/>
            <person name="Pitluck S."/>
            <person name="Liolios K."/>
            <person name="Ivanova N."/>
            <person name="Mavromatis K."/>
            <person name="Mikhailova N."/>
            <person name="Pati A."/>
            <person name="Chen A."/>
            <person name="Palaniappan K."/>
            <person name="Land M."/>
            <person name="Hauser L."/>
            <person name="Chang Y.J."/>
            <person name="Jeffries C.D."/>
            <person name="Brambilla E."/>
            <person name="Yasawong M."/>
            <person name="Rohde M."/>
            <person name="Pukall R."/>
            <person name="Spring S."/>
            <person name="Goker M."/>
            <person name="Woyke T."/>
            <person name="Bristow J."/>
            <person name="Eisen J.A."/>
            <person name="Markowitz V."/>
            <person name="Hugenholtz P."/>
            <person name="Kyrpides N.C."/>
            <person name="Klenk H.P."/>
        </authorList>
    </citation>
    <scope>NUCLEOTIDE SEQUENCE [LARGE SCALE GENOMIC DNA]</scope>
    <source>
        <strain evidence="10">ATCC 51220 / DSM 2926 / LMG 16218 / CuHBu1</strain>
        <plasmid evidence="10">pILYOP01</plasmid>
    </source>
</reference>
<dbReference type="Gene3D" id="1.50.10.100">
    <property type="entry name" value="Chondroitin AC/alginate lyase"/>
    <property type="match status" value="1"/>
</dbReference>
<evidence type="ECO:0000256" key="6">
    <source>
        <dbReference type="ARBA" id="ARBA00023180"/>
    </source>
</evidence>
<geneLocation type="plasmid" evidence="9 10">
    <name>pILYOP01</name>
</geneLocation>
<dbReference type="PANTHER" id="PTHR15532">
    <property type="match status" value="1"/>
</dbReference>
<sequence length="689" mass="80721">MNRKYLFIEQDIETLREKIKNTDNGFFKRLYEQCRLYSSAQLTEEHPKGSSTFMGMAAANLSLAYILTKQDHYLEEAKRWILTGCRYPHWGHAHLVDVDLSASWLLFGYSVAYDWIKDELEKEERTLIKDKLILQGERMYDFAVKTKGEGWSTAFWQNHNWINLTGQAAAGYALGKEYEHSELWTEYAKENFKIVYDVMADDGSDYEGVVYWRYGAMWLLMYAHLLKEREGFNYFEHSGFLQNTFYYRLYQSAPNLEEIINYGDCHDRRSGHSAAMYYKFASEYKNGHAQKLANKVRNEFLFREQYESGVKPGILPEAWLELIWSDSSVEEEEFDNLPLVKYWDDLGLVVMRSGWEKDAIHFSIKCGTPGGKKQWERSWEMDRKLGWKTRGLSHQHPDNNSFILNAFDAFLAVDEGYNRTVKASEHNIVIVDGKGYEHEGGNNIWKETPYETKGTMDFTSKNGITLACGEAAKMYAKELQLKKYYRNVIYTENGHFYMLDELRSEKEHTYTWLMNSDTIFKKAGEDKYLMENGPAKLEVFTLYPEKKSVSSKETNVRAIMTTQEPDKYRETKMKTMVIENREKSKDMYFFNILKPQRTFDEEEISVSKFAEDECFGSVIESKTYKEIFLFNPLKKNIQLKNIKTDAKWVVIVEKDGKVSKFGMNMGSTLIFKGEKLAEKNKTENLFLKN</sequence>
<keyword evidence="3" id="KW-0732">Signal</keyword>
<dbReference type="Proteomes" id="UP000006875">
    <property type="component" value="Plasmid pILYOP01"/>
</dbReference>
<dbReference type="InterPro" id="IPR052447">
    <property type="entry name" value="Dermatan-Sulfate_Isomerase"/>
</dbReference>
<name>E3HC58_ILYPC</name>
<proteinExistence type="predicted"/>
<keyword evidence="4" id="KW-1133">Transmembrane helix</keyword>
<dbReference type="KEGG" id="ipo:Ilyop_2137"/>
<gene>
    <name evidence="9" type="ordered locus">Ilyop_2137</name>
</gene>
<evidence type="ECO:0000256" key="3">
    <source>
        <dbReference type="ARBA" id="ARBA00022729"/>
    </source>
</evidence>
<dbReference type="RefSeq" id="WP_013388563.1">
    <property type="nucleotide sequence ID" value="NC_014633.1"/>
</dbReference>
<evidence type="ECO:0000256" key="2">
    <source>
        <dbReference type="ARBA" id="ARBA00022692"/>
    </source>
</evidence>
<evidence type="ECO:0000259" key="8">
    <source>
        <dbReference type="Pfam" id="PF16332"/>
    </source>
</evidence>
<evidence type="ECO:0000256" key="4">
    <source>
        <dbReference type="ARBA" id="ARBA00022989"/>
    </source>
</evidence>
<keyword evidence="7" id="KW-0413">Isomerase</keyword>
<keyword evidence="10" id="KW-1185">Reference proteome</keyword>
<keyword evidence="9" id="KW-0614">Plasmid</keyword>
<dbReference type="GO" id="GO:0016020">
    <property type="term" value="C:membrane"/>
    <property type="evidence" value="ECO:0007669"/>
    <property type="project" value="UniProtKB-SubCell"/>
</dbReference>
<dbReference type="Pfam" id="PF16332">
    <property type="entry name" value="DUF4962"/>
    <property type="match status" value="1"/>
</dbReference>
<dbReference type="InterPro" id="IPR032518">
    <property type="entry name" value="HepII_N"/>
</dbReference>
<comment type="subcellular location">
    <subcellularLocation>
        <location evidence="1">Membrane</location>
        <topology evidence="1">Multi-pass membrane protein</topology>
    </subcellularLocation>
</comment>
<feature type="domain" description="Heparinase II N-terminal" evidence="8">
    <location>
        <begin position="59"/>
        <end position="298"/>
    </location>
</feature>
<dbReference type="OrthoDB" id="9772435at2"/>
<dbReference type="Gene3D" id="2.70.98.70">
    <property type="match status" value="1"/>
</dbReference>
<evidence type="ECO:0000256" key="1">
    <source>
        <dbReference type="ARBA" id="ARBA00004141"/>
    </source>
</evidence>
<keyword evidence="5" id="KW-0472">Membrane</keyword>